<keyword evidence="2" id="KW-0229">DNA integration</keyword>
<evidence type="ECO:0000259" key="6">
    <source>
        <dbReference type="PROSITE" id="PS51898"/>
    </source>
</evidence>
<organism evidence="8 9">
    <name type="scientific">Candidatus Brocadia fulgida</name>
    <dbReference type="NCBI Taxonomy" id="380242"/>
    <lineage>
        <taxon>Bacteria</taxon>
        <taxon>Pseudomonadati</taxon>
        <taxon>Planctomycetota</taxon>
        <taxon>Candidatus Brocadiia</taxon>
        <taxon>Candidatus Brocadiales</taxon>
        <taxon>Candidatus Brocadiaceae</taxon>
        <taxon>Candidatus Brocadia</taxon>
    </lineage>
</organism>
<dbReference type="GO" id="GO:0015074">
    <property type="term" value="P:DNA integration"/>
    <property type="evidence" value="ECO:0007669"/>
    <property type="project" value="UniProtKB-KW"/>
</dbReference>
<evidence type="ECO:0000313" key="9">
    <source>
        <dbReference type="Proteomes" id="UP000034954"/>
    </source>
</evidence>
<evidence type="ECO:0000256" key="3">
    <source>
        <dbReference type="ARBA" id="ARBA00023125"/>
    </source>
</evidence>
<dbReference type="InterPro" id="IPR050090">
    <property type="entry name" value="Tyrosine_recombinase_XerCD"/>
</dbReference>
<evidence type="ECO:0000256" key="1">
    <source>
        <dbReference type="ARBA" id="ARBA00008857"/>
    </source>
</evidence>
<evidence type="ECO:0000259" key="7">
    <source>
        <dbReference type="PROSITE" id="PS51900"/>
    </source>
</evidence>
<evidence type="ECO:0000256" key="4">
    <source>
        <dbReference type="ARBA" id="ARBA00023172"/>
    </source>
</evidence>
<feature type="domain" description="Core-binding (CB)" evidence="7">
    <location>
        <begin position="94"/>
        <end position="175"/>
    </location>
</feature>
<dbReference type="Gene3D" id="1.10.443.10">
    <property type="entry name" value="Intergrase catalytic core"/>
    <property type="match status" value="1"/>
</dbReference>
<dbReference type="AlphaFoldDB" id="A0A0M2UZB3"/>
<gene>
    <name evidence="8" type="ORF">BROFUL_01482</name>
</gene>
<dbReference type="SUPFAM" id="SSF56349">
    <property type="entry name" value="DNA breaking-rejoining enzymes"/>
    <property type="match status" value="1"/>
</dbReference>
<name>A0A0M2UZB3_9BACT</name>
<dbReference type="InterPro" id="IPR013762">
    <property type="entry name" value="Integrase-like_cat_sf"/>
</dbReference>
<keyword evidence="3 5" id="KW-0238">DNA-binding</keyword>
<dbReference type="PROSITE" id="PS51898">
    <property type="entry name" value="TYR_RECOMBINASE"/>
    <property type="match status" value="1"/>
</dbReference>
<sequence length="289" mass="33334">MAVRYRKYFPQCKLIPCSGRPGKSYCPSDRPKRSNGEFKDCGVWCIEFFDDSKQWQSLTFKDIRNKTEAEKRLTLFISDRERGKLNLPRKKAILTLAEYAGVYLGFYKAAKENTRLAKERSIRTLVSYLGDYTLNKVTPFVIEKFRIDRREKDGVKDGSINDDVVILSHLFTTAIKAGILDKNPCKDIKRLKVAQTRDKVLTNEEVSLLFEKLHGKDRFMILTGLFTGMRLNEVLRLKWTDIDFAKGLITFTQSKTNKLVVMPLSSYLAKAFRNIRPLIPVTISLKAEK</sequence>
<dbReference type="Proteomes" id="UP000034954">
    <property type="component" value="Unassembled WGS sequence"/>
</dbReference>
<evidence type="ECO:0000256" key="5">
    <source>
        <dbReference type="PROSITE-ProRule" id="PRU01248"/>
    </source>
</evidence>
<comment type="similarity">
    <text evidence="1">Belongs to the 'phage' integrase family.</text>
</comment>
<dbReference type="Pfam" id="PF00589">
    <property type="entry name" value="Phage_integrase"/>
    <property type="match status" value="1"/>
</dbReference>
<dbReference type="PANTHER" id="PTHR30349">
    <property type="entry name" value="PHAGE INTEGRASE-RELATED"/>
    <property type="match status" value="1"/>
</dbReference>
<proteinExistence type="inferred from homology"/>
<dbReference type="InterPro" id="IPR011010">
    <property type="entry name" value="DNA_brk_join_enz"/>
</dbReference>
<keyword evidence="9" id="KW-1185">Reference proteome</keyword>
<accession>A0A0M2UZB3</accession>
<feature type="domain" description="Tyr recombinase" evidence="6">
    <location>
        <begin position="196"/>
        <end position="289"/>
    </location>
</feature>
<dbReference type="PROSITE" id="PS51900">
    <property type="entry name" value="CB"/>
    <property type="match status" value="1"/>
</dbReference>
<protein>
    <submittedName>
        <fullName evidence="8">Phage integrase</fullName>
    </submittedName>
</protein>
<dbReference type="GO" id="GO:0006310">
    <property type="term" value="P:DNA recombination"/>
    <property type="evidence" value="ECO:0007669"/>
    <property type="project" value="UniProtKB-KW"/>
</dbReference>
<dbReference type="InterPro" id="IPR010998">
    <property type="entry name" value="Integrase_recombinase_N"/>
</dbReference>
<dbReference type="GO" id="GO:0003677">
    <property type="term" value="F:DNA binding"/>
    <property type="evidence" value="ECO:0007669"/>
    <property type="project" value="UniProtKB-UniRule"/>
</dbReference>
<evidence type="ECO:0000256" key="2">
    <source>
        <dbReference type="ARBA" id="ARBA00022908"/>
    </source>
</evidence>
<dbReference type="EMBL" id="LAQJ01000151">
    <property type="protein sequence ID" value="KKO19814.1"/>
    <property type="molecule type" value="Genomic_DNA"/>
</dbReference>
<evidence type="ECO:0000313" key="8">
    <source>
        <dbReference type="EMBL" id="KKO19814.1"/>
    </source>
</evidence>
<dbReference type="Gene3D" id="1.10.150.130">
    <property type="match status" value="1"/>
</dbReference>
<reference evidence="8 9" key="1">
    <citation type="journal article" date="2013" name="BMC Microbiol.">
        <title>Identification of the type II cytochrome c maturation pathway in anammox bacteria by comparative genomics.</title>
        <authorList>
            <person name="Ferousi C."/>
            <person name="Speth D.R."/>
            <person name="Reimann J."/>
            <person name="Op den Camp H.J."/>
            <person name="Allen J.W."/>
            <person name="Keltjens J.T."/>
            <person name="Jetten M.S."/>
        </authorList>
    </citation>
    <scope>NUCLEOTIDE SEQUENCE [LARGE SCALE GENOMIC DNA]</scope>
    <source>
        <strain evidence="8">RU1</strain>
    </source>
</reference>
<dbReference type="InterPro" id="IPR025269">
    <property type="entry name" value="SAM-like_dom"/>
</dbReference>
<dbReference type="InterPro" id="IPR002104">
    <property type="entry name" value="Integrase_catalytic"/>
</dbReference>
<dbReference type="Pfam" id="PF13102">
    <property type="entry name" value="Phage_int_SAM_5"/>
    <property type="match status" value="1"/>
</dbReference>
<keyword evidence="4" id="KW-0233">DNA recombination</keyword>
<dbReference type="PANTHER" id="PTHR30349:SF64">
    <property type="entry name" value="PROPHAGE INTEGRASE INTD-RELATED"/>
    <property type="match status" value="1"/>
</dbReference>
<comment type="caution">
    <text evidence="8">The sequence shown here is derived from an EMBL/GenBank/DDBJ whole genome shotgun (WGS) entry which is preliminary data.</text>
</comment>
<dbReference type="InterPro" id="IPR044068">
    <property type="entry name" value="CB"/>
</dbReference>